<name>A0A915HJI9_ROMCU</name>
<protein>
    <submittedName>
        <fullName evidence="2">Uncharacterized protein</fullName>
    </submittedName>
</protein>
<reference evidence="2" key="1">
    <citation type="submission" date="2022-11" db="UniProtKB">
        <authorList>
            <consortium name="WormBaseParasite"/>
        </authorList>
    </citation>
    <scope>IDENTIFICATION</scope>
</reference>
<accession>A0A915HJI9</accession>
<evidence type="ECO:0000313" key="1">
    <source>
        <dbReference type="Proteomes" id="UP000887565"/>
    </source>
</evidence>
<dbReference type="AlphaFoldDB" id="A0A915HJI9"/>
<dbReference type="Proteomes" id="UP000887565">
    <property type="component" value="Unplaced"/>
</dbReference>
<dbReference type="WBParaSite" id="nRc.2.0.1.t02148-RA">
    <property type="protein sequence ID" value="nRc.2.0.1.t02148-RA"/>
    <property type="gene ID" value="nRc.2.0.1.g02148"/>
</dbReference>
<proteinExistence type="predicted"/>
<organism evidence="1 2">
    <name type="scientific">Romanomermis culicivorax</name>
    <name type="common">Nematode worm</name>
    <dbReference type="NCBI Taxonomy" id="13658"/>
    <lineage>
        <taxon>Eukaryota</taxon>
        <taxon>Metazoa</taxon>
        <taxon>Ecdysozoa</taxon>
        <taxon>Nematoda</taxon>
        <taxon>Enoplea</taxon>
        <taxon>Dorylaimia</taxon>
        <taxon>Mermithida</taxon>
        <taxon>Mermithoidea</taxon>
        <taxon>Mermithidae</taxon>
        <taxon>Romanomermis</taxon>
    </lineage>
</organism>
<keyword evidence="1" id="KW-1185">Reference proteome</keyword>
<evidence type="ECO:0000313" key="2">
    <source>
        <dbReference type="WBParaSite" id="nRc.2.0.1.t02148-RA"/>
    </source>
</evidence>
<sequence length="91" mass="9961">MKLLKKLCDATMADMCKKIPSLLNQALRSLWLLCGIILMAGVNASQSACMGHCRLWRQDSPSLTGKTHRPSTFTALKTLHGLEQQAGSYLG</sequence>